<name>A0A9D2LCB0_9MICO</name>
<dbReference type="NCBIfam" id="TIGR00222">
    <property type="entry name" value="panB"/>
    <property type="match status" value="1"/>
</dbReference>
<evidence type="ECO:0000256" key="4">
    <source>
        <dbReference type="ARBA" id="ARBA00022655"/>
    </source>
</evidence>
<dbReference type="InterPro" id="IPR003700">
    <property type="entry name" value="Pantoate_hydroxy_MeTrfase"/>
</dbReference>
<organism evidence="11 12">
    <name type="scientific">Candidatus Brachybacterium merdavium</name>
    <dbReference type="NCBI Taxonomy" id="2838513"/>
    <lineage>
        <taxon>Bacteria</taxon>
        <taxon>Bacillati</taxon>
        <taxon>Actinomycetota</taxon>
        <taxon>Actinomycetes</taxon>
        <taxon>Micrococcales</taxon>
        <taxon>Dermabacteraceae</taxon>
        <taxon>Brachybacterium</taxon>
    </lineage>
</organism>
<evidence type="ECO:0000256" key="8">
    <source>
        <dbReference type="PIRSR" id="PIRSR000388-1"/>
    </source>
</evidence>
<reference evidence="11" key="2">
    <citation type="submission" date="2021-04" db="EMBL/GenBank/DDBJ databases">
        <authorList>
            <person name="Gilroy R."/>
        </authorList>
    </citation>
    <scope>NUCLEOTIDE SEQUENCE</scope>
    <source>
        <strain evidence="11">ChiHjej13B12-24818</strain>
    </source>
</reference>
<keyword evidence="4 7" id="KW-0566">Pantothenate biosynthesis</keyword>
<dbReference type="HAMAP" id="MF_00156">
    <property type="entry name" value="PanB"/>
    <property type="match status" value="1"/>
</dbReference>
<dbReference type="Gene3D" id="3.20.20.60">
    <property type="entry name" value="Phosphoenolpyruvate-binding domains"/>
    <property type="match status" value="1"/>
</dbReference>
<evidence type="ECO:0000313" key="12">
    <source>
        <dbReference type="Proteomes" id="UP000823823"/>
    </source>
</evidence>
<comment type="caution">
    <text evidence="11">The sequence shown here is derived from an EMBL/GenBank/DDBJ whole genome shotgun (WGS) entry which is preliminary data.</text>
</comment>
<protein>
    <recommendedName>
        <fullName evidence="7">3-methyl-2-oxobutanoate hydroxymethyltransferase</fullName>
        <ecNumber evidence="7">2.1.2.11</ecNumber>
    </recommendedName>
    <alternativeName>
        <fullName evidence="7">Ketopantoate hydroxymethyltransferase</fullName>
        <shortName evidence="7">KPHMT</shortName>
    </alternativeName>
</protein>
<proteinExistence type="inferred from homology"/>
<comment type="pathway">
    <text evidence="1 7">Cofactor biosynthesis; (R)-pantothenate biosynthesis; (R)-pantoate from 3-methyl-2-oxobutanoate: step 1/2.</text>
</comment>
<gene>
    <name evidence="7 11" type="primary">panB</name>
    <name evidence="11" type="ORF">H9786_05210</name>
</gene>
<feature type="binding site" evidence="7 9">
    <location>
        <position position="95"/>
    </location>
    <ligand>
        <name>3-methyl-2-oxobutanoate</name>
        <dbReference type="ChEBI" id="CHEBI:11851"/>
    </ligand>
</feature>
<keyword evidence="7 10" id="KW-0460">Magnesium</keyword>
<feature type="active site" description="Proton acceptor" evidence="7 8">
    <location>
        <position position="193"/>
    </location>
</feature>
<keyword evidence="5 7" id="KW-0808">Transferase</keyword>
<sequence length="275" mass="28419">MAASTGSGSARPAKIRIRHLQQAKEAGRPFSMLTAYDQFSARAFEAAGIEALLVGDSVGTTVLGHSSTTATTHQDMLTFTGAVARSVHRPLLVADLAFGTYEAGPMDAVHHAVELVRAGAEMVKLEGGSAIAPQIRALVGAGIPVMGHLGFTPQSVNALSGHRVQGRQAEAADQLVAEALAVQEAGASAIVLELVPAEVSARITAELTIPTIGIGAGPSCDGQVLVWQDMAGLSGFAGKFVKAYAQLGAELERAASAYHDEVAERAYPGPEHSFE</sequence>
<evidence type="ECO:0000256" key="1">
    <source>
        <dbReference type="ARBA" id="ARBA00005033"/>
    </source>
</evidence>
<comment type="function">
    <text evidence="6 7">Catalyzes the reversible reaction in which hydroxymethyl group from 5,10-methylenetetrahydrofolate is transferred onto alpha-ketoisovalerate to form ketopantoate.</text>
</comment>
<evidence type="ECO:0000256" key="5">
    <source>
        <dbReference type="ARBA" id="ARBA00022679"/>
    </source>
</evidence>
<evidence type="ECO:0000256" key="2">
    <source>
        <dbReference type="ARBA" id="ARBA00008676"/>
    </source>
</evidence>
<comment type="subcellular location">
    <subcellularLocation>
        <location evidence="7">Cytoplasm</location>
    </subcellularLocation>
</comment>
<feature type="binding site" evidence="7 10">
    <location>
        <position position="56"/>
    </location>
    <ligand>
        <name>Mg(2+)</name>
        <dbReference type="ChEBI" id="CHEBI:18420"/>
    </ligand>
</feature>
<keyword evidence="7" id="KW-0963">Cytoplasm</keyword>
<evidence type="ECO:0000256" key="7">
    <source>
        <dbReference type="HAMAP-Rule" id="MF_00156"/>
    </source>
</evidence>
<comment type="cofactor">
    <cofactor evidence="7 10">
        <name>Mg(2+)</name>
        <dbReference type="ChEBI" id="CHEBI:18420"/>
    </cofactor>
    <text evidence="7 10">Binds 1 Mg(2+) ion per subunit.</text>
</comment>
<dbReference type="CDD" id="cd06557">
    <property type="entry name" value="KPHMT-like"/>
    <property type="match status" value="1"/>
</dbReference>
<dbReference type="EMBL" id="DWZH01000038">
    <property type="protein sequence ID" value="HJB09914.1"/>
    <property type="molecule type" value="Genomic_DNA"/>
</dbReference>
<dbReference type="EC" id="2.1.2.11" evidence="7"/>
<reference evidence="11" key="1">
    <citation type="journal article" date="2021" name="PeerJ">
        <title>Extensive microbial diversity within the chicken gut microbiome revealed by metagenomics and culture.</title>
        <authorList>
            <person name="Gilroy R."/>
            <person name="Ravi A."/>
            <person name="Getino M."/>
            <person name="Pursley I."/>
            <person name="Horton D.L."/>
            <person name="Alikhan N.F."/>
            <person name="Baker D."/>
            <person name="Gharbi K."/>
            <person name="Hall N."/>
            <person name="Watson M."/>
            <person name="Adriaenssens E.M."/>
            <person name="Foster-Nyarko E."/>
            <person name="Jarju S."/>
            <person name="Secka A."/>
            <person name="Antonio M."/>
            <person name="Oren A."/>
            <person name="Chaudhuri R.R."/>
            <person name="La Ragione R."/>
            <person name="Hildebrand F."/>
            <person name="Pallen M.J."/>
        </authorList>
    </citation>
    <scope>NUCLEOTIDE SEQUENCE</scope>
    <source>
        <strain evidence="11">ChiHjej13B12-24818</strain>
    </source>
</reference>
<comment type="catalytic activity">
    <reaction evidence="7">
        <text>(6R)-5,10-methylene-5,6,7,8-tetrahydrofolate + 3-methyl-2-oxobutanoate + H2O = 2-dehydropantoate + (6S)-5,6,7,8-tetrahydrofolate</text>
        <dbReference type="Rhea" id="RHEA:11824"/>
        <dbReference type="ChEBI" id="CHEBI:11561"/>
        <dbReference type="ChEBI" id="CHEBI:11851"/>
        <dbReference type="ChEBI" id="CHEBI:15377"/>
        <dbReference type="ChEBI" id="CHEBI:15636"/>
        <dbReference type="ChEBI" id="CHEBI:57453"/>
        <dbReference type="EC" id="2.1.2.11"/>
    </reaction>
</comment>
<dbReference type="GO" id="GO:0005737">
    <property type="term" value="C:cytoplasm"/>
    <property type="evidence" value="ECO:0007669"/>
    <property type="project" value="UniProtKB-SubCell"/>
</dbReference>
<evidence type="ECO:0000256" key="3">
    <source>
        <dbReference type="ARBA" id="ARBA00011424"/>
    </source>
</evidence>
<dbReference type="GO" id="GO:0015940">
    <property type="term" value="P:pantothenate biosynthetic process"/>
    <property type="evidence" value="ECO:0007669"/>
    <property type="project" value="UniProtKB-UniRule"/>
</dbReference>
<dbReference type="InterPro" id="IPR040442">
    <property type="entry name" value="Pyrv_kinase-like_dom_sf"/>
</dbReference>
<dbReference type="SUPFAM" id="SSF51621">
    <property type="entry name" value="Phosphoenolpyruvate/pyruvate domain"/>
    <property type="match status" value="1"/>
</dbReference>
<keyword evidence="7 10" id="KW-0479">Metal-binding</keyword>
<dbReference type="PANTHER" id="PTHR20881:SF0">
    <property type="entry name" value="3-METHYL-2-OXOBUTANOATE HYDROXYMETHYLTRANSFERASE"/>
    <property type="match status" value="1"/>
</dbReference>
<evidence type="ECO:0000256" key="9">
    <source>
        <dbReference type="PIRSR" id="PIRSR000388-2"/>
    </source>
</evidence>
<dbReference type="GO" id="GO:0000287">
    <property type="term" value="F:magnesium ion binding"/>
    <property type="evidence" value="ECO:0007669"/>
    <property type="project" value="TreeGrafter"/>
</dbReference>
<evidence type="ECO:0000256" key="6">
    <source>
        <dbReference type="ARBA" id="ARBA00056497"/>
    </source>
</evidence>
<dbReference type="GO" id="GO:0003864">
    <property type="term" value="F:3-methyl-2-oxobutanoate hydroxymethyltransferase activity"/>
    <property type="evidence" value="ECO:0007669"/>
    <property type="project" value="UniProtKB-UniRule"/>
</dbReference>
<dbReference type="Pfam" id="PF02548">
    <property type="entry name" value="Pantoate_transf"/>
    <property type="match status" value="1"/>
</dbReference>
<dbReference type="PIRSF" id="PIRSF000388">
    <property type="entry name" value="Pantoate_hydroxy_MeTrfase"/>
    <property type="match status" value="1"/>
</dbReference>
<dbReference type="FunFam" id="3.20.20.60:FF:000003">
    <property type="entry name" value="3-methyl-2-oxobutanoate hydroxymethyltransferase"/>
    <property type="match status" value="1"/>
</dbReference>
<dbReference type="NCBIfam" id="NF001452">
    <property type="entry name" value="PRK00311.1"/>
    <property type="match status" value="1"/>
</dbReference>
<evidence type="ECO:0000313" key="11">
    <source>
        <dbReference type="EMBL" id="HJB09914.1"/>
    </source>
</evidence>
<dbReference type="PANTHER" id="PTHR20881">
    <property type="entry name" value="3-METHYL-2-OXOBUTANOATE HYDROXYMETHYLTRANSFERASE"/>
    <property type="match status" value="1"/>
</dbReference>
<dbReference type="Proteomes" id="UP000823823">
    <property type="component" value="Unassembled WGS sequence"/>
</dbReference>
<feature type="binding site" evidence="7 9">
    <location>
        <begin position="56"/>
        <end position="57"/>
    </location>
    <ligand>
        <name>3-methyl-2-oxobutanoate</name>
        <dbReference type="ChEBI" id="CHEBI:11851"/>
    </ligand>
</feature>
<comment type="similarity">
    <text evidence="2 7">Belongs to the PanB family.</text>
</comment>
<feature type="binding site" evidence="7 9">
    <location>
        <position position="124"/>
    </location>
    <ligand>
        <name>3-methyl-2-oxobutanoate</name>
        <dbReference type="ChEBI" id="CHEBI:11851"/>
    </ligand>
</feature>
<accession>A0A9D2LCB0</accession>
<comment type="subunit">
    <text evidence="3 7">Homodecamer; pentamer of dimers.</text>
</comment>
<feature type="binding site" evidence="7 10">
    <location>
        <position position="95"/>
    </location>
    <ligand>
        <name>Mg(2+)</name>
        <dbReference type="ChEBI" id="CHEBI:18420"/>
    </ligand>
</feature>
<dbReference type="InterPro" id="IPR015813">
    <property type="entry name" value="Pyrv/PenolPyrv_kinase-like_dom"/>
</dbReference>
<evidence type="ECO:0000256" key="10">
    <source>
        <dbReference type="PIRSR" id="PIRSR000388-3"/>
    </source>
</evidence>
<feature type="binding site" evidence="7 10">
    <location>
        <position position="126"/>
    </location>
    <ligand>
        <name>Mg(2+)</name>
        <dbReference type="ChEBI" id="CHEBI:18420"/>
    </ligand>
</feature>
<dbReference type="AlphaFoldDB" id="A0A9D2LCB0"/>